<reference evidence="3 4" key="1">
    <citation type="journal article" date="2016" name="Nat. Commun.">
        <title>Thousands of microbial genomes shed light on interconnected biogeochemical processes in an aquifer system.</title>
        <authorList>
            <person name="Anantharaman K."/>
            <person name="Brown C.T."/>
            <person name="Hug L.A."/>
            <person name="Sharon I."/>
            <person name="Castelle C.J."/>
            <person name="Probst A.J."/>
            <person name="Thomas B.C."/>
            <person name="Singh A."/>
            <person name="Wilkins M.J."/>
            <person name="Karaoz U."/>
            <person name="Brodie E.L."/>
            <person name="Williams K.H."/>
            <person name="Hubbard S.S."/>
            <person name="Banfield J.F."/>
        </authorList>
    </citation>
    <scope>NUCLEOTIDE SEQUENCE [LARGE SCALE GENOMIC DNA]</scope>
</reference>
<dbReference type="GO" id="GO:0003676">
    <property type="term" value="F:nucleic acid binding"/>
    <property type="evidence" value="ECO:0007669"/>
    <property type="project" value="InterPro"/>
</dbReference>
<dbReference type="EMBL" id="MEZQ01000014">
    <property type="protein sequence ID" value="OGD61375.1"/>
    <property type="molecule type" value="Genomic_DNA"/>
</dbReference>
<dbReference type="PANTHER" id="PTHR46889:SF4">
    <property type="entry name" value="TRANSPOSASE INSO FOR INSERTION SEQUENCE ELEMENT IS911B-RELATED"/>
    <property type="match status" value="1"/>
</dbReference>
<evidence type="ECO:0000313" key="4">
    <source>
        <dbReference type="Proteomes" id="UP000176364"/>
    </source>
</evidence>
<evidence type="ECO:0000256" key="1">
    <source>
        <dbReference type="SAM" id="Phobius"/>
    </source>
</evidence>
<accession>A0A1F5E1U3</accession>
<dbReference type="GO" id="GO:0015074">
    <property type="term" value="P:DNA integration"/>
    <property type="evidence" value="ECO:0007669"/>
    <property type="project" value="InterPro"/>
</dbReference>
<dbReference type="SUPFAM" id="SSF53098">
    <property type="entry name" value="Ribonuclease H-like"/>
    <property type="match status" value="1"/>
</dbReference>
<dbReference type="InterPro" id="IPR050900">
    <property type="entry name" value="Transposase_IS3/IS150/IS904"/>
</dbReference>
<protein>
    <recommendedName>
        <fullName evidence="2">Integrase catalytic domain-containing protein</fullName>
    </recommendedName>
</protein>
<dbReference type="InterPro" id="IPR048020">
    <property type="entry name" value="Transpos_IS3"/>
</dbReference>
<proteinExistence type="predicted"/>
<evidence type="ECO:0000259" key="2">
    <source>
        <dbReference type="PROSITE" id="PS50994"/>
    </source>
</evidence>
<dbReference type="InterPro" id="IPR012337">
    <property type="entry name" value="RNaseH-like_sf"/>
</dbReference>
<dbReference type="AlphaFoldDB" id="A0A1F5E1U3"/>
<keyword evidence="1" id="KW-0472">Membrane</keyword>
<keyword evidence="1" id="KW-0812">Transmembrane</keyword>
<dbReference type="Gene3D" id="3.30.420.10">
    <property type="entry name" value="Ribonuclease H-like superfamily/Ribonuclease H"/>
    <property type="match status" value="1"/>
</dbReference>
<organism evidence="3 4">
    <name type="scientific">Candidatus Beckwithbacteria bacterium RIFCSPLOWO2_02_FULL_47_23</name>
    <dbReference type="NCBI Taxonomy" id="1797463"/>
    <lineage>
        <taxon>Bacteria</taxon>
        <taxon>Candidatus Beckwithiibacteriota</taxon>
    </lineage>
</organism>
<feature type="transmembrane region" description="Helical" evidence="1">
    <location>
        <begin position="137"/>
        <end position="156"/>
    </location>
</feature>
<dbReference type="Pfam" id="PF13333">
    <property type="entry name" value="rve_2"/>
    <property type="match status" value="1"/>
</dbReference>
<feature type="domain" description="Integrase catalytic" evidence="2">
    <location>
        <begin position="76"/>
        <end position="249"/>
    </location>
</feature>
<dbReference type="Pfam" id="PF00665">
    <property type="entry name" value="rve"/>
    <property type="match status" value="1"/>
</dbReference>
<dbReference type="NCBIfam" id="NF033516">
    <property type="entry name" value="transpos_IS3"/>
    <property type="match status" value="1"/>
</dbReference>
<dbReference type="InterPro" id="IPR001584">
    <property type="entry name" value="Integrase_cat-core"/>
</dbReference>
<dbReference type="PANTHER" id="PTHR46889">
    <property type="entry name" value="TRANSPOSASE INSF FOR INSERTION SEQUENCE IS3B-RELATED"/>
    <property type="match status" value="1"/>
</dbReference>
<comment type="caution">
    <text evidence="3">The sequence shown here is derived from an EMBL/GenBank/DDBJ whole genome shotgun (WGS) entry which is preliminary data.</text>
</comment>
<keyword evidence="1" id="KW-1133">Transmembrane helix</keyword>
<dbReference type="Proteomes" id="UP000176364">
    <property type="component" value="Unassembled WGS sequence"/>
</dbReference>
<sequence length="258" mass="30262">MKISYKHLNRRSKREEKDLDLKQQIEAAHRFHPAYGHRRLAWHLGINHKRILRVMHKFGIKPPRRKIRRHYCTRSVFHCPFTNLIKNLTVIGINQVWCSDVSYVFFQGRFWYLATIEDIFTRQVVGFAFGRHHDSRLVLAALKMAILITGTVSLIFHSDQGTEFMAEAVINFLQSKGVKISVSDKASPWQNGYKESFFGRFKDEFGDVNRFNSIAELMEEIYSQIRYYNQDRIHTALKMPPAVYAAKVSENRLPKRGT</sequence>
<evidence type="ECO:0000313" key="3">
    <source>
        <dbReference type="EMBL" id="OGD61375.1"/>
    </source>
</evidence>
<name>A0A1F5E1U3_9BACT</name>
<dbReference type="InterPro" id="IPR036397">
    <property type="entry name" value="RNaseH_sf"/>
</dbReference>
<gene>
    <name evidence="3" type="ORF">A3I57_03195</name>
</gene>
<dbReference type="PROSITE" id="PS50994">
    <property type="entry name" value="INTEGRASE"/>
    <property type="match status" value="1"/>
</dbReference>